<organism evidence="2 3">
    <name type="scientific">Trichodelitschia bisporula</name>
    <dbReference type="NCBI Taxonomy" id="703511"/>
    <lineage>
        <taxon>Eukaryota</taxon>
        <taxon>Fungi</taxon>
        <taxon>Dikarya</taxon>
        <taxon>Ascomycota</taxon>
        <taxon>Pezizomycotina</taxon>
        <taxon>Dothideomycetes</taxon>
        <taxon>Dothideomycetes incertae sedis</taxon>
        <taxon>Phaeotrichales</taxon>
        <taxon>Phaeotrichaceae</taxon>
        <taxon>Trichodelitschia</taxon>
    </lineage>
</organism>
<evidence type="ECO:0000313" key="3">
    <source>
        <dbReference type="Proteomes" id="UP000799640"/>
    </source>
</evidence>
<sequence>MPSYSTLFKGSGSGRKVHDMALPFYEPQKENACNDQMPESLSQGPVLTTGQSALSVEQTPVVHRKAVPPVLEKFEHYVPATPAPPRKRASVAHGKSTIKKTPVRYSHETTFGFETPNMVPDATSTSPSYPDQFYAETSFNVGTSVELPGPSASGLSTAHHHAAERKNANKICLKPMIGAYMSSNESLASVDVEAVAGMEFLHDRRARVTIKQRLSRCLSGIGNNLAKVYDLEFQFFKTGLLDHHHDDAEHLKAHHMA</sequence>
<proteinExistence type="predicted"/>
<gene>
    <name evidence="2" type="ORF">EJ06DRAFT_123861</name>
</gene>
<name>A0A6G1HPY3_9PEZI</name>
<keyword evidence="3" id="KW-1185">Reference proteome</keyword>
<protein>
    <submittedName>
        <fullName evidence="2">Uncharacterized protein</fullName>
    </submittedName>
</protein>
<dbReference type="AlphaFoldDB" id="A0A6G1HPY3"/>
<evidence type="ECO:0000256" key="1">
    <source>
        <dbReference type="SAM" id="MobiDB-lite"/>
    </source>
</evidence>
<accession>A0A6G1HPY3</accession>
<evidence type="ECO:0000313" key="2">
    <source>
        <dbReference type="EMBL" id="KAF2398118.1"/>
    </source>
</evidence>
<feature type="compositionally biased region" description="Basic residues" evidence="1">
    <location>
        <begin position="85"/>
        <end position="97"/>
    </location>
</feature>
<dbReference type="EMBL" id="ML996701">
    <property type="protein sequence ID" value="KAF2398118.1"/>
    <property type="molecule type" value="Genomic_DNA"/>
</dbReference>
<dbReference type="Proteomes" id="UP000799640">
    <property type="component" value="Unassembled WGS sequence"/>
</dbReference>
<feature type="region of interest" description="Disordered" evidence="1">
    <location>
        <begin position="78"/>
        <end position="97"/>
    </location>
</feature>
<reference evidence="2" key="1">
    <citation type="journal article" date="2020" name="Stud. Mycol.">
        <title>101 Dothideomycetes genomes: a test case for predicting lifestyles and emergence of pathogens.</title>
        <authorList>
            <person name="Haridas S."/>
            <person name="Albert R."/>
            <person name="Binder M."/>
            <person name="Bloem J."/>
            <person name="Labutti K."/>
            <person name="Salamov A."/>
            <person name="Andreopoulos B."/>
            <person name="Baker S."/>
            <person name="Barry K."/>
            <person name="Bills G."/>
            <person name="Bluhm B."/>
            <person name="Cannon C."/>
            <person name="Castanera R."/>
            <person name="Culley D."/>
            <person name="Daum C."/>
            <person name="Ezra D."/>
            <person name="Gonzalez J."/>
            <person name="Henrissat B."/>
            <person name="Kuo A."/>
            <person name="Liang C."/>
            <person name="Lipzen A."/>
            <person name="Lutzoni F."/>
            <person name="Magnuson J."/>
            <person name="Mondo S."/>
            <person name="Nolan M."/>
            <person name="Ohm R."/>
            <person name="Pangilinan J."/>
            <person name="Park H.-J."/>
            <person name="Ramirez L."/>
            <person name="Alfaro M."/>
            <person name="Sun H."/>
            <person name="Tritt A."/>
            <person name="Yoshinaga Y."/>
            <person name="Zwiers L.-H."/>
            <person name="Turgeon B."/>
            <person name="Goodwin S."/>
            <person name="Spatafora J."/>
            <person name="Crous P."/>
            <person name="Grigoriev I."/>
        </authorList>
    </citation>
    <scope>NUCLEOTIDE SEQUENCE</scope>
    <source>
        <strain evidence="2">CBS 262.69</strain>
    </source>
</reference>